<dbReference type="AlphaFoldDB" id="A0A3E5BEG7"/>
<evidence type="ECO:0000256" key="8">
    <source>
        <dbReference type="RuleBase" id="RU003346"/>
    </source>
</evidence>
<dbReference type="InterPro" id="IPR047984">
    <property type="entry name" value="XylE-like"/>
</dbReference>
<dbReference type="RefSeq" id="WP_009131076.1">
    <property type="nucleotide sequence ID" value="NZ_CABKRN010000004.1"/>
</dbReference>
<evidence type="ECO:0000256" key="1">
    <source>
        <dbReference type="ARBA" id="ARBA00004651"/>
    </source>
</evidence>
<keyword evidence="4" id="KW-1003">Cell membrane</keyword>
<dbReference type="InterPro" id="IPR050814">
    <property type="entry name" value="Myo-inositol_Transporter"/>
</dbReference>
<comment type="subcellular location">
    <subcellularLocation>
        <location evidence="1">Cell membrane</location>
        <topology evidence="1">Multi-pass membrane protein</topology>
    </subcellularLocation>
</comment>
<dbReference type="GO" id="GO:0022857">
    <property type="term" value="F:transmembrane transporter activity"/>
    <property type="evidence" value="ECO:0007669"/>
    <property type="project" value="InterPro"/>
</dbReference>
<dbReference type="PROSITE" id="PS50850">
    <property type="entry name" value="MFS"/>
    <property type="match status" value="1"/>
</dbReference>
<dbReference type="InterPro" id="IPR003663">
    <property type="entry name" value="Sugar/inositol_transpt"/>
</dbReference>
<comment type="caution">
    <text evidence="11">The sequence shown here is derived from an EMBL/GenBank/DDBJ whole genome shotgun (WGS) entry which is preliminary data.</text>
</comment>
<evidence type="ECO:0000256" key="9">
    <source>
        <dbReference type="SAM" id="Phobius"/>
    </source>
</evidence>
<feature type="domain" description="Major facilitator superfamily (MFS) profile" evidence="10">
    <location>
        <begin position="13"/>
        <end position="452"/>
    </location>
</feature>
<evidence type="ECO:0000256" key="7">
    <source>
        <dbReference type="ARBA" id="ARBA00023136"/>
    </source>
</evidence>
<evidence type="ECO:0000256" key="5">
    <source>
        <dbReference type="ARBA" id="ARBA00022692"/>
    </source>
</evidence>
<dbReference type="SUPFAM" id="SSF103473">
    <property type="entry name" value="MFS general substrate transporter"/>
    <property type="match status" value="1"/>
</dbReference>
<name>A0A3E5BEG7_9BACE</name>
<dbReference type="InterPro" id="IPR036259">
    <property type="entry name" value="MFS_trans_sf"/>
</dbReference>
<accession>A0A3E5BEG7</accession>
<keyword evidence="3 8" id="KW-0813">Transport</keyword>
<feature type="transmembrane region" description="Helical" evidence="9">
    <location>
        <begin position="7"/>
        <end position="26"/>
    </location>
</feature>
<reference evidence="11 12" key="1">
    <citation type="submission" date="2018-08" db="EMBL/GenBank/DDBJ databases">
        <title>A genome reference for cultivated species of the human gut microbiota.</title>
        <authorList>
            <person name="Zou Y."/>
            <person name="Xue W."/>
            <person name="Luo G."/>
        </authorList>
    </citation>
    <scope>NUCLEOTIDE SEQUENCE [LARGE SCALE GENOMIC DNA]</scope>
    <source>
        <strain evidence="11 12">OM05-15BH</strain>
    </source>
</reference>
<dbReference type="CDD" id="cd17359">
    <property type="entry name" value="MFS_XylE_like"/>
    <property type="match status" value="1"/>
</dbReference>
<dbReference type="GO" id="GO:0005886">
    <property type="term" value="C:plasma membrane"/>
    <property type="evidence" value="ECO:0007669"/>
    <property type="project" value="UniProtKB-SubCell"/>
</dbReference>
<dbReference type="PROSITE" id="PS00217">
    <property type="entry name" value="SUGAR_TRANSPORT_2"/>
    <property type="match status" value="1"/>
</dbReference>
<keyword evidence="5 9" id="KW-0812">Transmembrane</keyword>
<feature type="transmembrane region" description="Helical" evidence="9">
    <location>
        <begin position="137"/>
        <end position="155"/>
    </location>
</feature>
<dbReference type="Proteomes" id="UP000260983">
    <property type="component" value="Unassembled WGS sequence"/>
</dbReference>
<evidence type="ECO:0000313" key="12">
    <source>
        <dbReference type="Proteomes" id="UP000260983"/>
    </source>
</evidence>
<evidence type="ECO:0000259" key="10">
    <source>
        <dbReference type="PROSITE" id="PS50850"/>
    </source>
</evidence>
<gene>
    <name evidence="11" type="ORF">DXB65_10930</name>
</gene>
<dbReference type="InterPro" id="IPR020846">
    <property type="entry name" value="MFS_dom"/>
</dbReference>
<feature type="transmembrane region" description="Helical" evidence="9">
    <location>
        <begin position="397"/>
        <end position="421"/>
    </location>
</feature>
<dbReference type="PROSITE" id="PS00216">
    <property type="entry name" value="SUGAR_TRANSPORT_1"/>
    <property type="match status" value="2"/>
</dbReference>
<dbReference type="PANTHER" id="PTHR48020">
    <property type="entry name" value="PROTON MYO-INOSITOL COTRANSPORTER"/>
    <property type="match status" value="1"/>
</dbReference>
<feature type="transmembrane region" description="Helical" evidence="9">
    <location>
        <begin position="182"/>
        <end position="204"/>
    </location>
</feature>
<evidence type="ECO:0000256" key="4">
    <source>
        <dbReference type="ARBA" id="ARBA00022475"/>
    </source>
</evidence>
<evidence type="ECO:0000313" key="11">
    <source>
        <dbReference type="EMBL" id="RGN36002.1"/>
    </source>
</evidence>
<dbReference type="EMBL" id="QSUL01000006">
    <property type="protein sequence ID" value="RGN36002.1"/>
    <property type="molecule type" value="Genomic_DNA"/>
</dbReference>
<comment type="similarity">
    <text evidence="2 8">Belongs to the major facilitator superfamily. Sugar transporter (TC 2.A.1.1) family.</text>
</comment>
<keyword evidence="7 9" id="KW-0472">Membrane</keyword>
<sequence length="468" mass="51601">MKSTINLGYLVFLSVVAALGGFLFGYDTAVISGTIAQVTEQFRLDALQQGWYVGCALVGSIIGVLFAGILSDKFGRKSTMILSAILFSTSAIGCAVCMDFNQLVVYRIIGGVGIGVVSIISPLYISEVAVAQYRGRLVSLYQLAVTIGFLGAYLVNYQLLGYSTSNPDVTTGWWSLIFVTEVWRGMLGMETLPAILFFIIIFFIPESPRWLILKGREEKATDILERIYVSSKEALFQLTETKSVITSESKSEWRLLLQPGIRKAVIIGVCIAMLGQFMGVNAVLYYGPAIFENAGLSGGDSLFYQVLVGLVNTLTTILALVIIDKVGRKKLVYYGVSGMVVSLILIATYFIYGESWGISSIFLLVFFLFYVFCCAVSICAVVFVLLSEMYPTRVRGLAMSIAGFALWIGTYLIGQLTPWMLQNLTPAGTFLLFAIMCVPYMLIVWKLVPETTGKSLEEIERYWMTTKN</sequence>
<dbReference type="InterPro" id="IPR005829">
    <property type="entry name" value="Sugar_transporter_CS"/>
</dbReference>
<feature type="transmembrane region" description="Helical" evidence="9">
    <location>
        <begin position="358"/>
        <end position="385"/>
    </location>
</feature>
<feature type="transmembrane region" description="Helical" evidence="9">
    <location>
        <begin position="427"/>
        <end position="448"/>
    </location>
</feature>
<dbReference type="Gene3D" id="1.20.1250.20">
    <property type="entry name" value="MFS general substrate transporter like domains"/>
    <property type="match status" value="1"/>
</dbReference>
<proteinExistence type="inferred from homology"/>
<dbReference type="NCBIfam" id="TIGR00879">
    <property type="entry name" value="SP"/>
    <property type="match status" value="1"/>
</dbReference>
<feature type="transmembrane region" description="Helical" evidence="9">
    <location>
        <begin position="264"/>
        <end position="287"/>
    </location>
</feature>
<evidence type="ECO:0000256" key="6">
    <source>
        <dbReference type="ARBA" id="ARBA00022989"/>
    </source>
</evidence>
<dbReference type="PANTHER" id="PTHR48020:SF12">
    <property type="entry name" value="PROTON MYO-INOSITOL COTRANSPORTER"/>
    <property type="match status" value="1"/>
</dbReference>
<evidence type="ECO:0000256" key="2">
    <source>
        <dbReference type="ARBA" id="ARBA00010992"/>
    </source>
</evidence>
<feature type="transmembrane region" description="Helical" evidence="9">
    <location>
        <begin position="302"/>
        <end position="324"/>
    </location>
</feature>
<feature type="transmembrane region" description="Helical" evidence="9">
    <location>
        <begin position="81"/>
        <end position="98"/>
    </location>
</feature>
<feature type="transmembrane region" description="Helical" evidence="9">
    <location>
        <begin position="50"/>
        <end position="69"/>
    </location>
</feature>
<protein>
    <submittedName>
        <fullName evidence="11">Sugar porter family MFS transporter</fullName>
    </submittedName>
</protein>
<dbReference type="InterPro" id="IPR005828">
    <property type="entry name" value="MFS_sugar_transport-like"/>
</dbReference>
<keyword evidence="6 9" id="KW-1133">Transmembrane helix</keyword>
<feature type="transmembrane region" description="Helical" evidence="9">
    <location>
        <begin position="104"/>
        <end position="125"/>
    </location>
</feature>
<feature type="transmembrane region" description="Helical" evidence="9">
    <location>
        <begin position="331"/>
        <end position="352"/>
    </location>
</feature>
<dbReference type="Pfam" id="PF00083">
    <property type="entry name" value="Sugar_tr"/>
    <property type="match status" value="1"/>
</dbReference>
<evidence type="ECO:0000256" key="3">
    <source>
        <dbReference type="ARBA" id="ARBA00022448"/>
    </source>
</evidence>
<organism evidence="11 12">
    <name type="scientific">Bacteroides oleiciplenus</name>
    <dbReference type="NCBI Taxonomy" id="626931"/>
    <lineage>
        <taxon>Bacteria</taxon>
        <taxon>Pseudomonadati</taxon>
        <taxon>Bacteroidota</taxon>
        <taxon>Bacteroidia</taxon>
        <taxon>Bacteroidales</taxon>
        <taxon>Bacteroidaceae</taxon>
        <taxon>Bacteroides</taxon>
    </lineage>
</organism>
<dbReference type="PRINTS" id="PR00171">
    <property type="entry name" value="SUGRTRNSPORT"/>
</dbReference>